<accession>A0A4S9KE66</accession>
<dbReference type="Proteomes" id="UP000306584">
    <property type="component" value="Unassembled WGS sequence"/>
</dbReference>
<keyword evidence="3" id="KW-0479">Metal-binding</keyword>
<evidence type="ECO:0000256" key="11">
    <source>
        <dbReference type="SAM" id="SignalP"/>
    </source>
</evidence>
<feature type="transmembrane region" description="Helical" evidence="10">
    <location>
        <begin position="194"/>
        <end position="220"/>
    </location>
</feature>
<keyword evidence="6 10" id="KW-1133">Transmembrane helix</keyword>
<evidence type="ECO:0000259" key="12">
    <source>
        <dbReference type="PROSITE" id="PS50089"/>
    </source>
</evidence>
<evidence type="ECO:0000256" key="1">
    <source>
        <dbReference type="ARBA" id="ARBA00004370"/>
    </source>
</evidence>
<feature type="compositionally biased region" description="Basic residues" evidence="9">
    <location>
        <begin position="471"/>
        <end position="486"/>
    </location>
</feature>
<name>A0A4S9KE66_AURPU</name>
<dbReference type="SMART" id="SM00184">
    <property type="entry name" value="RING"/>
    <property type="match status" value="1"/>
</dbReference>
<feature type="compositionally biased region" description="Low complexity" evidence="9">
    <location>
        <begin position="493"/>
        <end position="510"/>
    </location>
</feature>
<evidence type="ECO:0000256" key="4">
    <source>
        <dbReference type="ARBA" id="ARBA00022771"/>
    </source>
</evidence>
<reference evidence="13 14" key="1">
    <citation type="submission" date="2018-10" db="EMBL/GenBank/DDBJ databases">
        <title>Fifty Aureobasidium pullulans genomes reveal a recombining polyextremotolerant generalist.</title>
        <authorList>
            <person name="Gostincar C."/>
            <person name="Turk M."/>
            <person name="Zajc J."/>
            <person name="Gunde-Cimerman N."/>
        </authorList>
    </citation>
    <scope>NUCLEOTIDE SEQUENCE [LARGE SCALE GENOMIC DNA]</scope>
    <source>
        <strain evidence="13 14">EXF-6604</strain>
    </source>
</reference>
<organism evidence="13 14">
    <name type="scientific">Aureobasidium pullulans</name>
    <name type="common">Black yeast</name>
    <name type="synonym">Pullularia pullulans</name>
    <dbReference type="NCBI Taxonomy" id="5580"/>
    <lineage>
        <taxon>Eukaryota</taxon>
        <taxon>Fungi</taxon>
        <taxon>Dikarya</taxon>
        <taxon>Ascomycota</taxon>
        <taxon>Pezizomycotina</taxon>
        <taxon>Dothideomycetes</taxon>
        <taxon>Dothideomycetidae</taxon>
        <taxon>Dothideales</taxon>
        <taxon>Saccotheciaceae</taxon>
        <taxon>Aureobasidium</taxon>
    </lineage>
</organism>
<dbReference type="PANTHER" id="PTHR46539:SF1">
    <property type="entry name" value="E3 UBIQUITIN-PROTEIN LIGASE ATL42"/>
    <property type="match status" value="1"/>
</dbReference>
<evidence type="ECO:0000256" key="2">
    <source>
        <dbReference type="ARBA" id="ARBA00022692"/>
    </source>
</evidence>
<feature type="chain" id="PRO_5020956412" description="RING-type domain-containing protein" evidence="11">
    <location>
        <begin position="19"/>
        <end position="524"/>
    </location>
</feature>
<dbReference type="CDD" id="cd16454">
    <property type="entry name" value="RING-H2_PA-TM-RING"/>
    <property type="match status" value="1"/>
</dbReference>
<evidence type="ECO:0000313" key="14">
    <source>
        <dbReference type="Proteomes" id="UP000306584"/>
    </source>
</evidence>
<keyword evidence="11" id="KW-0732">Signal</keyword>
<sequence>MLSQWLLPAGLLASRAAGLTIQPTNNTQNGTGVDLALPSGNTIAIFGTLEPLTPTADQLGMGISDTLYHVTTSNQNNLTDQDVAYISCDPGDYSGFLSLNNVFQTALGVNATAIILYSLTAEQCNITGMESAFSKLYSMSNRTRSNELLEHIGNNDALKATILHSDSTALHNNGSSSSNPQTTSPSYGSSPTTAVAMIILYSVTGIITALFLIIIITGAIRAHRHPERYGPRNVLGRPRQTRARGIARAMLDTIPVVKFGEQPKPEAKPTDVELADTDTPVIRRSVENDGTQETTLDEAAPRQSMASARSGIGAATGHTNPDVISGSAAPESAEALGCSICTDDFETGQDLRVLPCDHKFHPACIDPWLLNVSSTCPLCRIDLRPEGSAEAEAATTATGDNTDLPPPINGYNGQPYRVSMRRSLLIGLGLDRGHIDQGQRMAAARELREMRPNNAEGPDPQQQEQGEEGRQRRRLRERFGVRTRRRGQSDAQAPTAAVPEETAAETSAVAETDDAQRDQRPTNP</sequence>
<feature type="region of interest" description="Disordered" evidence="9">
    <location>
        <begin position="452"/>
        <end position="524"/>
    </location>
</feature>
<dbReference type="PROSITE" id="PS50089">
    <property type="entry name" value="ZF_RING_2"/>
    <property type="match status" value="1"/>
</dbReference>
<keyword evidence="2 10" id="KW-0812">Transmembrane</keyword>
<dbReference type="InterPro" id="IPR013083">
    <property type="entry name" value="Znf_RING/FYVE/PHD"/>
</dbReference>
<evidence type="ECO:0000256" key="10">
    <source>
        <dbReference type="SAM" id="Phobius"/>
    </source>
</evidence>
<dbReference type="GO" id="GO:0016020">
    <property type="term" value="C:membrane"/>
    <property type="evidence" value="ECO:0007669"/>
    <property type="project" value="UniProtKB-SubCell"/>
</dbReference>
<evidence type="ECO:0000256" key="9">
    <source>
        <dbReference type="SAM" id="MobiDB-lite"/>
    </source>
</evidence>
<feature type="compositionally biased region" description="Low complexity" evidence="9">
    <location>
        <begin position="172"/>
        <end position="188"/>
    </location>
</feature>
<evidence type="ECO:0000256" key="3">
    <source>
        <dbReference type="ARBA" id="ARBA00022723"/>
    </source>
</evidence>
<evidence type="ECO:0000313" key="13">
    <source>
        <dbReference type="EMBL" id="THY13685.1"/>
    </source>
</evidence>
<gene>
    <name evidence="13" type="ORF">D6D01_08288</name>
</gene>
<protein>
    <recommendedName>
        <fullName evidence="12">RING-type domain-containing protein</fullName>
    </recommendedName>
</protein>
<feature type="domain" description="RING-type" evidence="12">
    <location>
        <begin position="338"/>
        <end position="380"/>
    </location>
</feature>
<dbReference type="SUPFAM" id="SSF57850">
    <property type="entry name" value="RING/U-box"/>
    <property type="match status" value="1"/>
</dbReference>
<keyword evidence="7 10" id="KW-0472">Membrane</keyword>
<evidence type="ECO:0000256" key="6">
    <source>
        <dbReference type="ARBA" id="ARBA00022989"/>
    </source>
</evidence>
<dbReference type="Gene3D" id="3.30.40.10">
    <property type="entry name" value="Zinc/RING finger domain, C3HC4 (zinc finger)"/>
    <property type="match status" value="1"/>
</dbReference>
<feature type="compositionally biased region" description="Basic and acidic residues" evidence="9">
    <location>
        <begin position="514"/>
        <end position="524"/>
    </location>
</feature>
<dbReference type="InterPro" id="IPR001841">
    <property type="entry name" value="Znf_RING"/>
</dbReference>
<dbReference type="GO" id="GO:0008270">
    <property type="term" value="F:zinc ion binding"/>
    <property type="evidence" value="ECO:0007669"/>
    <property type="project" value="UniProtKB-KW"/>
</dbReference>
<dbReference type="EMBL" id="QZBD01000462">
    <property type="protein sequence ID" value="THY13685.1"/>
    <property type="molecule type" value="Genomic_DNA"/>
</dbReference>
<keyword evidence="5" id="KW-0862">Zinc</keyword>
<dbReference type="AlphaFoldDB" id="A0A4S9KE66"/>
<evidence type="ECO:0000256" key="7">
    <source>
        <dbReference type="ARBA" id="ARBA00023136"/>
    </source>
</evidence>
<comment type="caution">
    <text evidence="13">The sequence shown here is derived from an EMBL/GenBank/DDBJ whole genome shotgun (WGS) entry which is preliminary data.</text>
</comment>
<feature type="region of interest" description="Disordered" evidence="9">
    <location>
        <begin position="169"/>
        <end position="188"/>
    </location>
</feature>
<dbReference type="PANTHER" id="PTHR46539">
    <property type="entry name" value="E3 UBIQUITIN-PROTEIN LIGASE ATL42"/>
    <property type="match status" value="1"/>
</dbReference>
<evidence type="ECO:0000256" key="5">
    <source>
        <dbReference type="ARBA" id="ARBA00022833"/>
    </source>
</evidence>
<evidence type="ECO:0000256" key="8">
    <source>
        <dbReference type="PROSITE-ProRule" id="PRU00175"/>
    </source>
</evidence>
<feature type="signal peptide" evidence="11">
    <location>
        <begin position="1"/>
        <end position="18"/>
    </location>
</feature>
<feature type="region of interest" description="Disordered" evidence="9">
    <location>
        <begin position="285"/>
        <end position="328"/>
    </location>
</feature>
<comment type="subcellular location">
    <subcellularLocation>
        <location evidence="1">Membrane</location>
    </subcellularLocation>
</comment>
<proteinExistence type="predicted"/>
<dbReference type="Pfam" id="PF13639">
    <property type="entry name" value="zf-RING_2"/>
    <property type="match status" value="1"/>
</dbReference>
<keyword evidence="4 8" id="KW-0863">Zinc-finger</keyword>